<organism evidence="3 4">
    <name type="scientific">Novosphingobium anseongense</name>
    <dbReference type="NCBI Taxonomy" id="3133436"/>
    <lineage>
        <taxon>Bacteria</taxon>
        <taxon>Pseudomonadati</taxon>
        <taxon>Pseudomonadota</taxon>
        <taxon>Alphaproteobacteria</taxon>
        <taxon>Sphingomonadales</taxon>
        <taxon>Sphingomonadaceae</taxon>
        <taxon>Novosphingobium</taxon>
    </lineage>
</organism>
<feature type="transmembrane region" description="Helical" evidence="1">
    <location>
        <begin position="22"/>
        <end position="43"/>
    </location>
</feature>
<feature type="domain" description="DUF4328" evidence="2">
    <location>
        <begin position="57"/>
        <end position="185"/>
    </location>
</feature>
<accession>A0ABU8RR83</accession>
<dbReference type="InterPro" id="IPR025565">
    <property type="entry name" value="DUF4328"/>
</dbReference>
<reference evidence="3 4" key="1">
    <citation type="submission" date="2024-03" db="EMBL/GenBank/DDBJ databases">
        <authorList>
            <person name="Jo J.-H."/>
        </authorList>
    </citation>
    <scope>NUCLEOTIDE SEQUENCE [LARGE SCALE GENOMIC DNA]</scope>
    <source>
        <strain evidence="3 4">PS1R-30</strain>
    </source>
</reference>
<protein>
    <submittedName>
        <fullName evidence="3">DUF4328 domain-containing protein</fullName>
    </submittedName>
</protein>
<sequence>MTLLSLPEGLNLLDRRTRFARLALLAYLFASAFYLALLFAEFVGTIDLESPEPSVMAVVGLISLAYVIAFIAAMVFVALWIYRAHANLRAAEIDGLAFTPGWAVGWFFIPFANFVQPFKAMRELWAASRGEPDSYGSETDPRLKAWWGAWIVGNLLSYVATRYTESDKAVAMSVGQALDIAAIAILMGAA</sequence>
<name>A0ABU8RR83_9SPHN</name>
<comment type="caution">
    <text evidence="3">The sequence shown here is derived from an EMBL/GenBank/DDBJ whole genome shotgun (WGS) entry which is preliminary data.</text>
</comment>
<feature type="transmembrane region" description="Helical" evidence="1">
    <location>
        <begin position="93"/>
        <end position="115"/>
    </location>
</feature>
<keyword evidence="1" id="KW-0812">Transmembrane</keyword>
<proteinExistence type="predicted"/>
<keyword evidence="1" id="KW-0472">Membrane</keyword>
<dbReference type="Proteomes" id="UP001361239">
    <property type="component" value="Unassembled WGS sequence"/>
</dbReference>
<evidence type="ECO:0000313" key="3">
    <source>
        <dbReference type="EMBL" id="MEJ5975496.1"/>
    </source>
</evidence>
<dbReference type="EMBL" id="JBBHJZ010000001">
    <property type="protein sequence ID" value="MEJ5975496.1"/>
    <property type="molecule type" value="Genomic_DNA"/>
</dbReference>
<evidence type="ECO:0000256" key="1">
    <source>
        <dbReference type="SAM" id="Phobius"/>
    </source>
</evidence>
<evidence type="ECO:0000259" key="2">
    <source>
        <dbReference type="Pfam" id="PF14219"/>
    </source>
</evidence>
<evidence type="ECO:0000313" key="4">
    <source>
        <dbReference type="Proteomes" id="UP001361239"/>
    </source>
</evidence>
<dbReference type="RefSeq" id="WP_339585442.1">
    <property type="nucleotide sequence ID" value="NZ_JBBHJZ010000001.1"/>
</dbReference>
<gene>
    <name evidence="3" type="ORF">WG901_02520</name>
</gene>
<dbReference type="Pfam" id="PF14219">
    <property type="entry name" value="DUF4328"/>
    <property type="match status" value="1"/>
</dbReference>
<keyword evidence="1" id="KW-1133">Transmembrane helix</keyword>
<keyword evidence="4" id="KW-1185">Reference proteome</keyword>
<feature type="transmembrane region" description="Helical" evidence="1">
    <location>
        <begin position="55"/>
        <end position="81"/>
    </location>
</feature>